<comment type="function">
    <text evidence="2">Could be involved in insertion of integral membrane proteins into the membrane.</text>
</comment>
<name>A0ABV6B2Z8_9DEIO</name>
<keyword evidence="2" id="KW-0472">Membrane</keyword>
<dbReference type="HAMAP" id="MF_00386">
    <property type="entry name" value="UPF0161_YidD"/>
    <property type="match status" value="1"/>
</dbReference>
<protein>
    <recommendedName>
        <fullName evidence="2">Putative membrane protein insertion efficiency factor</fullName>
    </recommendedName>
</protein>
<gene>
    <name evidence="4" type="primary">yidD</name>
    <name evidence="4" type="ORF">ACFFLM_12615</name>
</gene>
<comment type="caution">
    <text evidence="4">The sequence shown here is derived from an EMBL/GenBank/DDBJ whole genome shotgun (WGS) entry which is preliminary data.</text>
</comment>
<feature type="region of interest" description="Disordered" evidence="3">
    <location>
        <begin position="69"/>
        <end position="94"/>
    </location>
</feature>
<dbReference type="InterPro" id="IPR002696">
    <property type="entry name" value="Membr_insert_effic_factor_YidD"/>
</dbReference>
<accession>A0ABV6B2Z8</accession>
<dbReference type="Pfam" id="PF01809">
    <property type="entry name" value="YidD"/>
    <property type="match status" value="1"/>
</dbReference>
<organism evidence="4 5">
    <name type="scientific">Deinococcus oregonensis</name>
    <dbReference type="NCBI Taxonomy" id="1805970"/>
    <lineage>
        <taxon>Bacteria</taxon>
        <taxon>Thermotogati</taxon>
        <taxon>Deinococcota</taxon>
        <taxon>Deinococci</taxon>
        <taxon>Deinococcales</taxon>
        <taxon>Deinococcaceae</taxon>
        <taxon>Deinococcus</taxon>
    </lineage>
</organism>
<comment type="similarity">
    <text evidence="2">Belongs to the UPF0161 family.</text>
</comment>
<comment type="subcellular location">
    <subcellularLocation>
        <location evidence="2">Cell membrane</location>
        <topology evidence="2">Peripheral membrane protein</topology>
        <orientation evidence="2">Cytoplasmic side</orientation>
    </subcellularLocation>
</comment>
<dbReference type="RefSeq" id="WP_380010483.1">
    <property type="nucleotide sequence ID" value="NZ_JBHLYR010000038.1"/>
</dbReference>
<dbReference type="NCBIfam" id="TIGR00278">
    <property type="entry name" value="membrane protein insertion efficiency factor YidD"/>
    <property type="match status" value="1"/>
</dbReference>
<dbReference type="Proteomes" id="UP001589733">
    <property type="component" value="Unassembled WGS sequence"/>
</dbReference>
<evidence type="ECO:0000313" key="5">
    <source>
        <dbReference type="Proteomes" id="UP001589733"/>
    </source>
</evidence>
<dbReference type="SMART" id="SM01234">
    <property type="entry name" value="Haemolytic"/>
    <property type="match status" value="1"/>
</dbReference>
<evidence type="ECO:0000256" key="3">
    <source>
        <dbReference type="SAM" id="MobiDB-lite"/>
    </source>
</evidence>
<dbReference type="PANTHER" id="PTHR33383">
    <property type="entry name" value="MEMBRANE PROTEIN INSERTION EFFICIENCY FACTOR-RELATED"/>
    <property type="match status" value="1"/>
</dbReference>
<reference evidence="4 5" key="1">
    <citation type="submission" date="2024-09" db="EMBL/GenBank/DDBJ databases">
        <authorList>
            <person name="Sun Q."/>
            <person name="Mori K."/>
        </authorList>
    </citation>
    <scope>NUCLEOTIDE SEQUENCE [LARGE SCALE GENOMIC DNA]</scope>
    <source>
        <strain evidence="4 5">JCM 13503</strain>
    </source>
</reference>
<keyword evidence="5" id="KW-1185">Reference proteome</keyword>
<dbReference type="EMBL" id="JBHLYR010000038">
    <property type="protein sequence ID" value="MFB9992811.1"/>
    <property type="molecule type" value="Genomic_DNA"/>
</dbReference>
<evidence type="ECO:0000256" key="2">
    <source>
        <dbReference type="HAMAP-Rule" id="MF_00386"/>
    </source>
</evidence>
<sequence length="94" mass="10244">MVRVVRGYQRQLSPLKPVPTCRFVPTCSQYALEAIERFGAVRGGWLAAWRVMRCNPFVPGGFDPVPDSFPAHLGPAARPTPDGMAHPTAGKPKT</sequence>
<keyword evidence="1 2" id="KW-1003">Cell membrane</keyword>
<evidence type="ECO:0000256" key="1">
    <source>
        <dbReference type="ARBA" id="ARBA00022475"/>
    </source>
</evidence>
<dbReference type="PANTHER" id="PTHR33383:SF1">
    <property type="entry name" value="MEMBRANE PROTEIN INSERTION EFFICIENCY FACTOR-RELATED"/>
    <property type="match status" value="1"/>
</dbReference>
<proteinExistence type="inferred from homology"/>
<evidence type="ECO:0000313" key="4">
    <source>
        <dbReference type="EMBL" id="MFB9992811.1"/>
    </source>
</evidence>